<evidence type="ECO:0000259" key="5">
    <source>
        <dbReference type="PROSITE" id="PS50111"/>
    </source>
</evidence>
<keyword evidence="4" id="KW-1133">Transmembrane helix</keyword>
<dbReference type="RefSeq" id="WP_015394842.1">
    <property type="nucleotide sequence ID" value="NC_020291.1"/>
</dbReference>
<dbReference type="InterPro" id="IPR004090">
    <property type="entry name" value="Chemotax_Me-accpt_rcpt"/>
</dbReference>
<keyword evidence="8" id="KW-1185">Reference proteome</keyword>
<accession>M1MQR5</accession>
<evidence type="ECO:0000256" key="2">
    <source>
        <dbReference type="ARBA" id="ARBA00029447"/>
    </source>
</evidence>
<dbReference type="InterPro" id="IPR024478">
    <property type="entry name" value="HlyB_4HB_MCP"/>
</dbReference>
<organism evidence="7 8">
    <name type="scientific">Clostridium saccharoperbutylacetonicum N1-4(HMT)</name>
    <dbReference type="NCBI Taxonomy" id="931276"/>
    <lineage>
        <taxon>Bacteria</taxon>
        <taxon>Bacillati</taxon>
        <taxon>Bacillota</taxon>
        <taxon>Clostridia</taxon>
        <taxon>Eubacteriales</taxon>
        <taxon>Clostridiaceae</taxon>
        <taxon>Clostridium</taxon>
    </lineage>
</organism>
<dbReference type="Proteomes" id="UP000011728">
    <property type="component" value="Chromosome"/>
</dbReference>
<dbReference type="Pfam" id="PF12729">
    <property type="entry name" value="4HB_MCP_1"/>
    <property type="match status" value="1"/>
</dbReference>
<dbReference type="InterPro" id="IPR004089">
    <property type="entry name" value="MCPsignal_dom"/>
</dbReference>
<protein>
    <submittedName>
        <fullName evidence="7">Methyl-accepting chemotaxis protein TlpB</fullName>
    </submittedName>
</protein>
<dbReference type="SUPFAM" id="SSF58104">
    <property type="entry name" value="Methyl-accepting chemotaxis protein (MCP) signaling domain"/>
    <property type="match status" value="1"/>
</dbReference>
<dbReference type="PROSITE" id="PS50111">
    <property type="entry name" value="CHEMOTAXIS_TRANSDUC_2"/>
    <property type="match status" value="1"/>
</dbReference>
<dbReference type="GO" id="GO:0004888">
    <property type="term" value="F:transmembrane signaling receptor activity"/>
    <property type="evidence" value="ECO:0007669"/>
    <property type="project" value="InterPro"/>
</dbReference>
<evidence type="ECO:0000256" key="1">
    <source>
        <dbReference type="ARBA" id="ARBA00023224"/>
    </source>
</evidence>
<dbReference type="Pfam" id="PF00015">
    <property type="entry name" value="MCPsignal"/>
    <property type="match status" value="1"/>
</dbReference>
<dbReference type="InterPro" id="IPR003660">
    <property type="entry name" value="HAMP_dom"/>
</dbReference>
<evidence type="ECO:0000259" key="6">
    <source>
        <dbReference type="PROSITE" id="PS50885"/>
    </source>
</evidence>
<dbReference type="PRINTS" id="PR00260">
    <property type="entry name" value="CHEMTRNSDUCR"/>
</dbReference>
<keyword evidence="1 3" id="KW-0807">Transducer</keyword>
<dbReference type="eggNOG" id="COG0840">
    <property type="taxonomic scope" value="Bacteria"/>
</dbReference>
<dbReference type="PANTHER" id="PTHR32089:SF112">
    <property type="entry name" value="LYSOZYME-LIKE PROTEIN-RELATED"/>
    <property type="match status" value="1"/>
</dbReference>
<sequence length="570" mass="63363">MGFLGNVKVRVKLIAAFLIVTVLIGIVGVVGIISFKNIGEKSELMYSINLRSVYILTDMKENLSEIRTDILSLVFKKKSSEKSDLMNDILENQKQNDEYINEYENLIVSDKEKKEYEIFISCFKQYGEIRTEITKYVDSDDYVKAEEKYADIPKVRKAMFDSLDKLIEINLHDANVANENIQAINAKSTTAMIAITVLGFIIAITLGFLMAQNINKPLQKIVEFAKRLSSYDFSTAMTITRKDEFGQTGVELNKAQENVSNLVKVIQEKSQDIGAYSEELSATVEELASKAVSIDEAVNNINDNMHDSSAGAEEISASIQEVDSSINILSQKAMDGSTNANKSKERANKVKIESQKTIEDARLIYVEKQQRMLDVIEDGKVVNDIRVMADTIADIADQTNLLALNAAIEAARAGEMGKGFAVVAEEVRTLAEESGEAVKNIKDTIVKVEAAFKKSLDTGNEILEFINNDIDDQFREYKKTGEQYYDDSEFVSNMSEEIAAMSEEVTATVGQVSGAIQNMAESTQKSTEQAETIKESMNETTQAIEQVAVTAQSQAELAQNLNEIIHKFKI</sequence>
<dbReference type="CDD" id="cd06225">
    <property type="entry name" value="HAMP"/>
    <property type="match status" value="1"/>
</dbReference>
<dbReference type="SMART" id="SM00304">
    <property type="entry name" value="HAMP"/>
    <property type="match status" value="1"/>
</dbReference>
<comment type="similarity">
    <text evidence="2">Belongs to the methyl-accepting chemotaxis (MCP) protein family.</text>
</comment>
<dbReference type="AlphaFoldDB" id="M1MQR5"/>
<evidence type="ECO:0000256" key="3">
    <source>
        <dbReference type="PROSITE-ProRule" id="PRU00284"/>
    </source>
</evidence>
<dbReference type="Gene3D" id="1.10.287.950">
    <property type="entry name" value="Methyl-accepting chemotaxis protein"/>
    <property type="match status" value="1"/>
</dbReference>
<evidence type="ECO:0000313" key="7">
    <source>
        <dbReference type="EMBL" id="AGF58533.1"/>
    </source>
</evidence>
<gene>
    <name evidence="7" type="primary">tlpB2</name>
    <name evidence="7" type="ORF">Cspa_c47800</name>
</gene>
<feature type="domain" description="HAMP" evidence="6">
    <location>
        <begin position="212"/>
        <end position="264"/>
    </location>
</feature>
<dbReference type="GO" id="GO:0016020">
    <property type="term" value="C:membrane"/>
    <property type="evidence" value="ECO:0007669"/>
    <property type="project" value="InterPro"/>
</dbReference>
<keyword evidence="4" id="KW-0472">Membrane</keyword>
<dbReference type="Pfam" id="PF00672">
    <property type="entry name" value="HAMP"/>
    <property type="match status" value="1"/>
</dbReference>
<evidence type="ECO:0000256" key="4">
    <source>
        <dbReference type="SAM" id="Phobius"/>
    </source>
</evidence>
<dbReference type="PROSITE" id="PS50885">
    <property type="entry name" value="HAMP"/>
    <property type="match status" value="1"/>
</dbReference>
<dbReference type="GO" id="GO:0006935">
    <property type="term" value="P:chemotaxis"/>
    <property type="evidence" value="ECO:0007669"/>
    <property type="project" value="InterPro"/>
</dbReference>
<feature type="transmembrane region" description="Helical" evidence="4">
    <location>
        <begin position="191"/>
        <end position="211"/>
    </location>
</feature>
<dbReference type="SMART" id="SM00283">
    <property type="entry name" value="MA"/>
    <property type="match status" value="1"/>
</dbReference>
<dbReference type="OrthoDB" id="1887545at2"/>
<proteinExistence type="inferred from homology"/>
<evidence type="ECO:0000313" key="8">
    <source>
        <dbReference type="Proteomes" id="UP000011728"/>
    </source>
</evidence>
<feature type="domain" description="Methyl-accepting transducer" evidence="5">
    <location>
        <begin position="283"/>
        <end position="534"/>
    </location>
</feature>
<keyword evidence="4" id="KW-0812">Transmembrane</keyword>
<dbReference type="PANTHER" id="PTHR32089">
    <property type="entry name" value="METHYL-ACCEPTING CHEMOTAXIS PROTEIN MCPB"/>
    <property type="match status" value="1"/>
</dbReference>
<reference evidence="7 8" key="1">
    <citation type="submission" date="2013-02" db="EMBL/GenBank/DDBJ databases">
        <title>Genome sequence of Clostridium saccharoperbutylacetonicum N1-4(HMT).</title>
        <authorList>
            <person name="Poehlein A."/>
            <person name="Daniel R."/>
        </authorList>
    </citation>
    <scope>NUCLEOTIDE SEQUENCE [LARGE SCALE GENOMIC DNA]</scope>
    <source>
        <strain evidence="8">N1-4(HMT)</strain>
    </source>
</reference>
<dbReference type="PATRIC" id="fig|931276.5.peg.4818"/>
<dbReference type="EMBL" id="CP004121">
    <property type="protein sequence ID" value="AGF58533.1"/>
    <property type="molecule type" value="Genomic_DNA"/>
</dbReference>
<dbReference type="GO" id="GO:0007165">
    <property type="term" value="P:signal transduction"/>
    <property type="evidence" value="ECO:0007669"/>
    <property type="project" value="UniProtKB-KW"/>
</dbReference>
<dbReference type="STRING" id="36745.CLSAP_45530"/>
<name>M1MQR5_9CLOT</name>
<dbReference type="KEGG" id="csr:Cspa_c47800"/>
<dbReference type="HOGENOM" id="CLU_000445_107_27_9"/>
<feature type="transmembrane region" description="Helical" evidence="4">
    <location>
        <begin position="13"/>
        <end position="35"/>
    </location>
</feature>